<accession>A0ABQ9TW98</accession>
<evidence type="ECO:0000313" key="3">
    <source>
        <dbReference type="Proteomes" id="UP001266305"/>
    </source>
</evidence>
<sequence>MALGPEFPPSPKLSSLRICLSVEATPSTWSTMPVLDPEAHRPCQSLRKNDSPTGLRRGGTHGTGESAIAKDRTRQLTLRTYEIRFLA</sequence>
<keyword evidence="3" id="KW-1185">Reference proteome</keyword>
<gene>
    <name evidence="2" type="ORF">P7K49_034580</name>
</gene>
<evidence type="ECO:0000256" key="1">
    <source>
        <dbReference type="SAM" id="MobiDB-lite"/>
    </source>
</evidence>
<name>A0ABQ9TW98_SAGOE</name>
<dbReference type="EMBL" id="JASSZA010000019">
    <property type="protein sequence ID" value="KAK2088673.1"/>
    <property type="molecule type" value="Genomic_DNA"/>
</dbReference>
<comment type="caution">
    <text evidence="2">The sequence shown here is derived from an EMBL/GenBank/DDBJ whole genome shotgun (WGS) entry which is preliminary data.</text>
</comment>
<organism evidence="2 3">
    <name type="scientific">Saguinus oedipus</name>
    <name type="common">Cotton-top tamarin</name>
    <name type="synonym">Oedipomidas oedipus</name>
    <dbReference type="NCBI Taxonomy" id="9490"/>
    <lineage>
        <taxon>Eukaryota</taxon>
        <taxon>Metazoa</taxon>
        <taxon>Chordata</taxon>
        <taxon>Craniata</taxon>
        <taxon>Vertebrata</taxon>
        <taxon>Euteleostomi</taxon>
        <taxon>Mammalia</taxon>
        <taxon>Eutheria</taxon>
        <taxon>Euarchontoglires</taxon>
        <taxon>Primates</taxon>
        <taxon>Haplorrhini</taxon>
        <taxon>Platyrrhini</taxon>
        <taxon>Cebidae</taxon>
        <taxon>Callitrichinae</taxon>
        <taxon>Saguinus</taxon>
    </lineage>
</organism>
<proteinExistence type="predicted"/>
<evidence type="ECO:0000313" key="2">
    <source>
        <dbReference type="EMBL" id="KAK2088673.1"/>
    </source>
</evidence>
<feature type="region of interest" description="Disordered" evidence="1">
    <location>
        <begin position="33"/>
        <end position="71"/>
    </location>
</feature>
<protein>
    <submittedName>
        <fullName evidence="2">Uncharacterized protein</fullName>
    </submittedName>
</protein>
<reference evidence="2 3" key="1">
    <citation type="submission" date="2023-05" db="EMBL/GenBank/DDBJ databases">
        <title>B98-5 Cell Line De Novo Hybrid Assembly: An Optical Mapping Approach.</title>
        <authorList>
            <person name="Kananen K."/>
            <person name="Auerbach J.A."/>
            <person name="Kautto E."/>
            <person name="Blachly J.S."/>
        </authorList>
    </citation>
    <scope>NUCLEOTIDE SEQUENCE [LARGE SCALE GENOMIC DNA]</scope>
    <source>
        <strain evidence="2">B95-8</strain>
        <tissue evidence="2">Cell line</tissue>
    </source>
</reference>
<dbReference type="Proteomes" id="UP001266305">
    <property type="component" value="Unassembled WGS sequence"/>
</dbReference>